<evidence type="ECO:0000313" key="2">
    <source>
        <dbReference type="Proteomes" id="UP000092445"/>
    </source>
</evidence>
<dbReference type="AlphaFoldDB" id="A0A1B0AB47"/>
<sequence length="114" mass="13489">MKNSYLRCKYLAYVQYSIAIGNKVNRLHEFYNHDNRGWKSFMSTNVISICNTTSTGTQLLNLTPSYCVSWHQHRHHHHHRHHRHTKYLKKKITTKTFATSRKANHIPEAGVVFN</sequence>
<dbReference type="EnsemblMetazoa" id="GPAI039898-RA">
    <property type="protein sequence ID" value="GPAI039898-PA"/>
    <property type="gene ID" value="GPAI039898"/>
</dbReference>
<evidence type="ECO:0000313" key="1">
    <source>
        <dbReference type="EnsemblMetazoa" id="GPAI039898-PA"/>
    </source>
</evidence>
<proteinExistence type="predicted"/>
<reference evidence="1" key="2">
    <citation type="submission" date="2020-05" db="UniProtKB">
        <authorList>
            <consortium name="EnsemblMetazoa"/>
        </authorList>
    </citation>
    <scope>IDENTIFICATION</scope>
    <source>
        <strain evidence="1">IAEA</strain>
    </source>
</reference>
<organism evidence="1 2">
    <name type="scientific">Glossina pallidipes</name>
    <name type="common">Tsetse fly</name>
    <dbReference type="NCBI Taxonomy" id="7398"/>
    <lineage>
        <taxon>Eukaryota</taxon>
        <taxon>Metazoa</taxon>
        <taxon>Ecdysozoa</taxon>
        <taxon>Arthropoda</taxon>
        <taxon>Hexapoda</taxon>
        <taxon>Insecta</taxon>
        <taxon>Pterygota</taxon>
        <taxon>Neoptera</taxon>
        <taxon>Endopterygota</taxon>
        <taxon>Diptera</taxon>
        <taxon>Brachycera</taxon>
        <taxon>Muscomorpha</taxon>
        <taxon>Hippoboscoidea</taxon>
        <taxon>Glossinidae</taxon>
        <taxon>Glossina</taxon>
    </lineage>
</organism>
<protein>
    <submittedName>
        <fullName evidence="1">Uncharacterized protein</fullName>
    </submittedName>
</protein>
<reference evidence="2" key="1">
    <citation type="submission" date="2014-03" db="EMBL/GenBank/DDBJ databases">
        <authorList>
            <person name="Aksoy S."/>
            <person name="Warren W."/>
            <person name="Wilson R.K."/>
        </authorList>
    </citation>
    <scope>NUCLEOTIDE SEQUENCE [LARGE SCALE GENOMIC DNA]</scope>
    <source>
        <strain evidence="2">IAEA</strain>
    </source>
</reference>
<accession>A0A1B0AB47</accession>
<dbReference type="Proteomes" id="UP000092445">
    <property type="component" value="Unassembled WGS sequence"/>
</dbReference>
<keyword evidence="2" id="KW-1185">Reference proteome</keyword>
<name>A0A1B0AB47_GLOPL</name>
<dbReference type="VEuPathDB" id="VectorBase:GPAI039898"/>